<feature type="transmembrane region" description="Helical" evidence="11">
    <location>
        <begin position="281"/>
        <end position="301"/>
    </location>
</feature>
<dbReference type="EnsemblMetazoa" id="SCAU001133-RB">
    <property type="protein sequence ID" value="SCAU001133-PB"/>
    <property type="gene ID" value="SCAU001133"/>
</dbReference>
<dbReference type="GO" id="GO:0005637">
    <property type="term" value="C:nuclear inner membrane"/>
    <property type="evidence" value="ECO:0007669"/>
    <property type="project" value="UniProtKB-SubCell"/>
</dbReference>
<feature type="region of interest" description="Disordered" evidence="10">
    <location>
        <begin position="187"/>
        <end position="247"/>
    </location>
</feature>
<accession>A0A1I8NQF4</accession>
<comment type="similarity">
    <text evidence="2">Belongs to the ERG4/ERG24 family.</text>
</comment>
<dbReference type="PANTHER" id="PTHR21257">
    <property type="entry name" value="DELTA(14)-STEROL REDUCTASE"/>
    <property type="match status" value="1"/>
</dbReference>
<evidence type="ECO:0000313" key="12">
    <source>
        <dbReference type="EnsemblMetazoa" id="SCAU001133-PA"/>
    </source>
</evidence>
<feature type="compositionally biased region" description="Basic residues" evidence="10">
    <location>
        <begin position="61"/>
        <end position="78"/>
    </location>
</feature>
<evidence type="ECO:0000256" key="2">
    <source>
        <dbReference type="ARBA" id="ARBA00005402"/>
    </source>
</evidence>
<proteinExistence type="inferred from homology"/>
<comment type="subcellular location">
    <subcellularLocation>
        <location evidence="1">Nucleus inner membrane</location>
        <topology evidence="1">Multi-pass membrane protein</topology>
    </subcellularLocation>
</comment>
<name>A0A1I8NQF4_STOCA</name>
<evidence type="ECO:0000313" key="13">
    <source>
        <dbReference type="Proteomes" id="UP000095300"/>
    </source>
</evidence>
<evidence type="ECO:0000256" key="6">
    <source>
        <dbReference type="ARBA" id="ARBA00023125"/>
    </source>
</evidence>
<keyword evidence="3" id="KW-0597">Phosphoprotein</keyword>
<feature type="compositionally biased region" description="Polar residues" evidence="10">
    <location>
        <begin position="49"/>
        <end position="60"/>
    </location>
</feature>
<dbReference type="KEGG" id="scac:106081247"/>
<dbReference type="AlphaFoldDB" id="A0A1I8NQF4"/>
<dbReference type="Gene3D" id="1.20.120.1630">
    <property type="match status" value="1"/>
</dbReference>
<feature type="transmembrane region" description="Helical" evidence="11">
    <location>
        <begin position="366"/>
        <end position="388"/>
    </location>
</feature>
<evidence type="ECO:0000256" key="4">
    <source>
        <dbReference type="ARBA" id="ARBA00022692"/>
    </source>
</evidence>
<evidence type="ECO:0000256" key="8">
    <source>
        <dbReference type="ARBA" id="ARBA00023170"/>
    </source>
</evidence>
<dbReference type="Pfam" id="PF01222">
    <property type="entry name" value="ERG4_ERG24"/>
    <property type="match status" value="1"/>
</dbReference>
<keyword evidence="6" id="KW-0238">DNA-binding</keyword>
<gene>
    <name evidence="12" type="primary">106081247</name>
</gene>
<feature type="transmembrane region" description="Helical" evidence="11">
    <location>
        <begin position="400"/>
        <end position="420"/>
    </location>
</feature>
<feature type="transmembrane region" description="Helical" evidence="11">
    <location>
        <begin position="545"/>
        <end position="568"/>
    </location>
</feature>
<dbReference type="GO" id="GO:0016628">
    <property type="term" value="F:oxidoreductase activity, acting on the CH-CH group of donors, NAD or NADP as acceptor"/>
    <property type="evidence" value="ECO:0007669"/>
    <property type="project" value="InterPro"/>
</dbReference>
<evidence type="ECO:0000256" key="5">
    <source>
        <dbReference type="ARBA" id="ARBA00022989"/>
    </source>
</evidence>
<keyword evidence="5 11" id="KW-1133">Transmembrane helix</keyword>
<evidence type="ECO:0000256" key="1">
    <source>
        <dbReference type="ARBA" id="ARBA00004473"/>
    </source>
</evidence>
<keyword evidence="8" id="KW-0675">Receptor</keyword>
<dbReference type="PANTHER" id="PTHR21257:SF55">
    <property type="entry name" value="DELTA(14)-STEROL REDUCTASE LBR"/>
    <property type="match status" value="1"/>
</dbReference>
<evidence type="ECO:0008006" key="14">
    <source>
        <dbReference type="Google" id="ProtNLM"/>
    </source>
</evidence>
<dbReference type="VEuPathDB" id="VectorBase:SCAU001133"/>
<feature type="transmembrane region" description="Helical" evidence="11">
    <location>
        <begin position="502"/>
        <end position="525"/>
    </location>
</feature>
<feature type="compositionally biased region" description="Acidic residues" evidence="10">
    <location>
        <begin position="234"/>
        <end position="247"/>
    </location>
</feature>
<feature type="region of interest" description="Disordered" evidence="10">
    <location>
        <begin position="1"/>
        <end position="94"/>
    </location>
</feature>
<dbReference type="GO" id="GO:0003677">
    <property type="term" value="F:DNA binding"/>
    <property type="evidence" value="ECO:0007669"/>
    <property type="project" value="UniProtKB-KW"/>
</dbReference>
<organism evidence="12 13">
    <name type="scientific">Stomoxys calcitrans</name>
    <name type="common">Stable fly</name>
    <name type="synonym">Conops calcitrans</name>
    <dbReference type="NCBI Taxonomy" id="35570"/>
    <lineage>
        <taxon>Eukaryota</taxon>
        <taxon>Metazoa</taxon>
        <taxon>Ecdysozoa</taxon>
        <taxon>Arthropoda</taxon>
        <taxon>Hexapoda</taxon>
        <taxon>Insecta</taxon>
        <taxon>Pterygota</taxon>
        <taxon>Neoptera</taxon>
        <taxon>Endopterygota</taxon>
        <taxon>Diptera</taxon>
        <taxon>Brachycera</taxon>
        <taxon>Muscomorpha</taxon>
        <taxon>Muscoidea</taxon>
        <taxon>Muscidae</taxon>
        <taxon>Stomoxys</taxon>
    </lineage>
</organism>
<feature type="compositionally biased region" description="Basic and acidic residues" evidence="10">
    <location>
        <begin position="224"/>
        <end position="233"/>
    </location>
</feature>
<dbReference type="EnsemblMetazoa" id="SCAU001133-RA">
    <property type="protein sequence ID" value="SCAU001133-PA"/>
    <property type="gene ID" value="SCAU001133"/>
</dbReference>
<dbReference type="Proteomes" id="UP000095300">
    <property type="component" value="Unassembled WGS sequence"/>
</dbReference>
<evidence type="ECO:0000256" key="7">
    <source>
        <dbReference type="ARBA" id="ARBA00023136"/>
    </source>
</evidence>
<evidence type="ECO:0000256" key="9">
    <source>
        <dbReference type="ARBA" id="ARBA00023242"/>
    </source>
</evidence>
<dbReference type="InterPro" id="IPR001171">
    <property type="entry name" value="ERG24_DHCR-like"/>
</dbReference>
<keyword evidence="4 11" id="KW-0812">Transmembrane</keyword>
<keyword evidence="7 11" id="KW-0472">Membrane</keyword>
<dbReference type="OrthoDB" id="5326588at2759"/>
<dbReference type="STRING" id="35570.A0A1I8NQF4"/>
<evidence type="ECO:0000256" key="3">
    <source>
        <dbReference type="ARBA" id="ARBA00022553"/>
    </source>
</evidence>
<feature type="compositionally biased region" description="Low complexity" evidence="10">
    <location>
        <begin position="79"/>
        <end position="94"/>
    </location>
</feature>
<keyword evidence="9" id="KW-0539">Nucleus</keyword>
<protein>
    <recommendedName>
        <fullName evidence="14">Lamin-B receptor</fullName>
    </recommendedName>
</protein>
<evidence type="ECO:0000256" key="10">
    <source>
        <dbReference type="SAM" id="MobiDB-lite"/>
    </source>
</evidence>
<dbReference type="GO" id="GO:0016126">
    <property type="term" value="P:sterol biosynthetic process"/>
    <property type="evidence" value="ECO:0007669"/>
    <property type="project" value="InterPro"/>
</dbReference>
<reference evidence="13" key="1">
    <citation type="submission" date="2015-05" db="EMBL/GenBank/DDBJ databases">
        <authorList>
            <person name="Wilson R.K."/>
            <person name="Warren W.C."/>
            <person name="Olafson P."/>
        </authorList>
    </citation>
    <scope>NUCLEOTIDE SEQUENCE [LARGE SCALE GENOMIC DNA]</scope>
    <source>
        <strain evidence="13">USDA</strain>
    </source>
</reference>
<feature type="transmembrane region" description="Helical" evidence="11">
    <location>
        <begin position="464"/>
        <end position="482"/>
    </location>
</feature>
<evidence type="ECO:0000256" key="11">
    <source>
        <dbReference type="SAM" id="Phobius"/>
    </source>
</evidence>
<reference evidence="12" key="2">
    <citation type="submission" date="2020-05" db="UniProtKB">
        <authorList>
            <consortium name="EnsemblMetazoa"/>
        </authorList>
    </citation>
    <scope>IDENTIFICATION</scope>
    <source>
        <strain evidence="12">USDA</strain>
    </source>
</reference>
<feature type="region of interest" description="Disordered" evidence="10">
    <location>
        <begin position="127"/>
        <end position="149"/>
    </location>
</feature>
<feature type="transmembrane region" description="Helical" evidence="11">
    <location>
        <begin position="335"/>
        <end position="354"/>
    </location>
</feature>
<feature type="transmembrane region" description="Helical" evidence="11">
    <location>
        <begin position="663"/>
        <end position="679"/>
    </location>
</feature>
<feature type="transmembrane region" description="Helical" evidence="11">
    <location>
        <begin position="574"/>
        <end position="593"/>
    </location>
</feature>
<sequence>MDKPRRITRGSTAVTEKVGATSTRTRTAIPVSTTTSTSSSVGGRRTTAASTEALTEITSGTKRRTSPSRRASPSRRTRTSPVRRSSRPRSTIPTVTVIPIQVAPRSKVPTKIEEVETNVSQTNLPQTLTTNTASRAPNRVAKTSSVQSSYSSTTTHTVEIRTSSGEQLSDINKLSEYIRRSVSKTLSLARGGSEAREGSFTPSQRTDGESRYSRSVSRSVYDGEGGRYSKAEFSDAETNDHEEDEAEGYIEEEENFKSFSANNAAKASTSICRKLPIPTEFGGWLGATLLMITIPLAVYYLQWCCSAAKCEFKVPNFQAILDSGSWIPVMFDMEAVGVFIAYNVGIFILSALLFGRGVRLPGSLEYKFNALPITALLTTMYGVAIYYLEYPVADFIIRNYQRFGVYSLLNAFVLALWAYYRSDVLKQRESQCNIYGKSGNFCIDYALGRQLNPKWLGLVDFKLVFYRVSLISTYLFAVSLLYKNVQTPWVPDEVEGISKLSYFFAHLKYDTTCLLCSAMLLFYVLDSIVFEHHLASSFELQGEGFGCLLLLRYAATPLLLTSVCRYFWDHRTPLICKFAIYVPVLLLLLGLALKRFSNAIKYKYRVQPNHPHFLNIETIHTFQGRRLLLGSVWGRLRQPNYLGDILCLIALGLPLAMRFAWPPFVSLVAIVALLVHRCFRVNARNSARYHSSWVRYRSIARNYLIPKIF</sequence>
<keyword evidence="13" id="KW-1185">Reference proteome</keyword>
<feature type="compositionally biased region" description="Low complexity" evidence="10">
    <location>
        <begin position="23"/>
        <end position="48"/>
    </location>
</feature>